<gene>
    <name evidence="2" type="ORF">VOLCADRAFT_103892</name>
</gene>
<feature type="region of interest" description="Disordered" evidence="1">
    <location>
        <begin position="497"/>
        <end position="522"/>
    </location>
</feature>
<feature type="compositionally biased region" description="Polar residues" evidence="1">
    <location>
        <begin position="823"/>
        <end position="833"/>
    </location>
</feature>
<evidence type="ECO:0008006" key="4">
    <source>
        <dbReference type="Google" id="ProtNLM"/>
    </source>
</evidence>
<keyword evidence="3" id="KW-1185">Reference proteome</keyword>
<sequence>MSRRFRHRGQQHSDGDDSALLRHAQLINERAHILGLQLQQAALATRIAAAVRSYGQPTPQQQLHELLRRGVIHSDLAAARTEVAALKALLERVQPGRLASTAATPAAATRSGAGRQAGGTSAAARASGSKQYAALAVDHVRHWLDQAQEAVLLLEDLAAPGSIEEWPIESPEPPQPRPSGGPNVAHFIQRIPPELTALMQLPTTSYDQHPPPSPGPATAAASAAAAVLWDAAPLLRDPHAAAAAAVASSFGAGGGGGGGGGAHSSPPGSYRVACHESAELMWPSLAHGDLVLLLPGRYNWPEGTVLLRAAPSDVVIHNNEEDDVFVECAAGPPPPPPPPLGGAGGGSAAAATATATATAATAAGSSALESAGGVVFENLTLLQLGGYEGALRVLRGRTTLVDVVVQFTMGGLQVDNGGHLICRNVRVVGGATAGVQVAAGGVVELLGGCEVTRCGAGDDVVPKDLGGVEVMVPLADYPRLAPPSPRALLQAHAELLAAPPPEGGSTTPPPPPPPPASPSAAAASAAQLELLQPYLGAVQPPATVIIGPGCTIQNTRGFAVSLVKRKALAAYHELLYSSGGGGSAHATYGTNNGASGGAATASGCGCSSLSAALEGARVLVSRGSVLGPHNSRGAVGVVELEYHQLDGDAVNRRTASRHFHAVQVTARQLQEGFCSPGVDWTSYRVRLEGQPARPGRSPGVIKGSRSLRQMLVASDGRCLGSTGCGGVGVNGVGGPVKLRRCGGCLKVSYCTPGPREVRIIERPFKDLDFVCDGWSKRAGKEQKILKRENRELNRVYHAFQKVNRELVEEQGARRGGAPPDQLGKTTNDAIAEG</sequence>
<dbReference type="AlphaFoldDB" id="D8TPX0"/>
<dbReference type="KEGG" id="vcn:VOLCADRAFT_103892"/>
<feature type="region of interest" description="Disordered" evidence="1">
    <location>
        <begin position="809"/>
        <end position="833"/>
    </location>
</feature>
<evidence type="ECO:0000256" key="1">
    <source>
        <dbReference type="SAM" id="MobiDB-lite"/>
    </source>
</evidence>
<dbReference type="EMBL" id="GL378331">
    <property type="protein sequence ID" value="EFJ50302.1"/>
    <property type="molecule type" value="Genomic_DNA"/>
</dbReference>
<feature type="compositionally biased region" description="Pro residues" evidence="1">
    <location>
        <begin position="331"/>
        <end position="340"/>
    </location>
</feature>
<dbReference type="OrthoDB" id="546136at2759"/>
<feature type="region of interest" description="Disordered" evidence="1">
    <location>
        <begin position="97"/>
        <end position="122"/>
    </location>
</feature>
<dbReference type="InterPro" id="IPR051412">
    <property type="entry name" value="Formin_Homology_Diaphanous_sf"/>
</dbReference>
<feature type="compositionally biased region" description="Pro residues" evidence="1">
    <location>
        <begin position="498"/>
        <end position="517"/>
    </location>
</feature>
<evidence type="ECO:0000313" key="2">
    <source>
        <dbReference type="EMBL" id="EFJ50302.1"/>
    </source>
</evidence>
<dbReference type="GeneID" id="9625164"/>
<proteinExistence type="predicted"/>
<organism evidence="3">
    <name type="scientific">Volvox carteri f. nagariensis</name>
    <dbReference type="NCBI Taxonomy" id="3068"/>
    <lineage>
        <taxon>Eukaryota</taxon>
        <taxon>Viridiplantae</taxon>
        <taxon>Chlorophyta</taxon>
        <taxon>core chlorophytes</taxon>
        <taxon>Chlorophyceae</taxon>
        <taxon>CS clade</taxon>
        <taxon>Chlamydomonadales</taxon>
        <taxon>Volvocaceae</taxon>
        <taxon>Volvox</taxon>
    </lineage>
</organism>
<dbReference type="Proteomes" id="UP000001058">
    <property type="component" value="Unassembled WGS sequence"/>
</dbReference>
<dbReference type="InParanoid" id="D8TPX0"/>
<feature type="region of interest" description="Disordered" evidence="1">
    <location>
        <begin position="164"/>
        <end position="186"/>
    </location>
</feature>
<dbReference type="PANTHER" id="PTHR45691">
    <property type="entry name" value="PROTEIN DIAPHANOUS"/>
    <property type="match status" value="1"/>
</dbReference>
<name>D8TPX0_VOLCA</name>
<accession>D8TPX0</accession>
<evidence type="ECO:0000313" key="3">
    <source>
        <dbReference type="Proteomes" id="UP000001058"/>
    </source>
</evidence>
<dbReference type="PANTHER" id="PTHR45691:SF1">
    <property type="entry name" value="FH2 DOMAIN-CONTAINING PROTEIN 1-RELATED"/>
    <property type="match status" value="1"/>
</dbReference>
<dbReference type="GO" id="GO:0030041">
    <property type="term" value="P:actin filament polymerization"/>
    <property type="evidence" value="ECO:0007669"/>
    <property type="project" value="TreeGrafter"/>
</dbReference>
<dbReference type="GO" id="GO:0005884">
    <property type="term" value="C:actin filament"/>
    <property type="evidence" value="ECO:0007669"/>
    <property type="project" value="TreeGrafter"/>
</dbReference>
<feature type="region of interest" description="Disordered" evidence="1">
    <location>
        <begin position="329"/>
        <end position="348"/>
    </location>
</feature>
<dbReference type="RefSeq" id="XP_002948427.1">
    <property type="nucleotide sequence ID" value="XM_002948381.1"/>
</dbReference>
<reference evidence="2 3" key="1">
    <citation type="journal article" date="2010" name="Science">
        <title>Genomic analysis of organismal complexity in the multicellular green alga Volvox carteri.</title>
        <authorList>
            <person name="Prochnik S.E."/>
            <person name="Umen J."/>
            <person name="Nedelcu A.M."/>
            <person name="Hallmann A."/>
            <person name="Miller S.M."/>
            <person name="Nishii I."/>
            <person name="Ferris P."/>
            <person name="Kuo A."/>
            <person name="Mitros T."/>
            <person name="Fritz-Laylin L.K."/>
            <person name="Hellsten U."/>
            <person name="Chapman J."/>
            <person name="Simakov O."/>
            <person name="Rensing S.A."/>
            <person name="Terry A."/>
            <person name="Pangilinan J."/>
            <person name="Kapitonov V."/>
            <person name="Jurka J."/>
            <person name="Salamov A."/>
            <person name="Shapiro H."/>
            <person name="Schmutz J."/>
            <person name="Grimwood J."/>
            <person name="Lindquist E."/>
            <person name="Lucas S."/>
            <person name="Grigoriev I.V."/>
            <person name="Schmitt R."/>
            <person name="Kirk D."/>
            <person name="Rokhsar D.S."/>
        </authorList>
    </citation>
    <scope>NUCLEOTIDE SEQUENCE [LARGE SCALE GENOMIC DNA]</scope>
    <source>
        <strain evidence="3">f. Nagariensis / Eve</strain>
    </source>
</reference>
<feature type="compositionally biased region" description="Pro residues" evidence="1">
    <location>
        <begin position="170"/>
        <end position="179"/>
    </location>
</feature>
<protein>
    <recommendedName>
        <fullName evidence="4">Right handed beta helix domain-containing protein</fullName>
    </recommendedName>
</protein>